<sequence>MPTATRFAHSLLGGALLLAAPGWAQAPTLVSTSPVRSVTTVGRLSSLSATFSQAVTGAAGLRLSSSTRGYLAATPSGNGTTTLSLQPTQAFAAGEQLMLTIPATVQSTSGTALSSGQVMSFQVAGGPASYVFSGGSAHNGTGPITPGIPPILGDVNNDGWLDMVVTDGGANFGLLYLGNGQGLFATTGQQLVPGTSPQGAALADFNNDGRLDLATASADDAYGVTLSLGVGNGTFTAPAVVAAGRKARHPRAADVNGDGNQDLLYLQQAAAGTTLDAVIVLLGDGLGGFAAPLPLAAPPDTRTFYVQDLNNDGKLDLLTYSFYTSTSIYTFLGTGQGTFGPRVTAAGVDNSYPLSQFGLGDMDGDGIIDLVMPNFPWNHGTNPTVRGYVKVYPGTGQGTFGTGITAGGTLPVSGYQYVSNIVLADINGDGRLDMIEGTGGASSSSFVMLQINEGQNAYSAARPQSMWYNLFAAGDVNNDGTIDFVMTGDYFRRSEVSLRLNSPLATAPTITNVSPTSGAPGTLVTLTGTNFTGATAVLVGGVSVPYTITPGGTITFAVPAGVPHGLISVITPTGTATSGRFALVLAGRGAAAALAATVFPNPATGQAQVQLPTGTGAVQAELYSPLGQLVRRVRLMPAAGQAPLDLTGLAPALYTLKLRTATHSSTLRLAVE</sequence>
<evidence type="ECO:0000259" key="3">
    <source>
        <dbReference type="Pfam" id="PF01833"/>
    </source>
</evidence>
<name>A0A328BT92_9BACT</name>
<protein>
    <recommendedName>
        <fullName evidence="7">T9SS type A sorting domain-containing protein</fullName>
    </recommendedName>
</protein>
<feature type="chain" id="PRO_5016468733" description="T9SS type A sorting domain-containing protein" evidence="2">
    <location>
        <begin position="27"/>
        <end position="672"/>
    </location>
</feature>
<evidence type="ECO:0000256" key="2">
    <source>
        <dbReference type="SAM" id="SignalP"/>
    </source>
</evidence>
<dbReference type="Gene3D" id="2.130.10.130">
    <property type="entry name" value="Integrin alpha, N-terminal"/>
    <property type="match status" value="2"/>
</dbReference>
<organism evidence="5 6">
    <name type="scientific">Hymenobacter edaphi</name>
    <dbReference type="NCBI Taxonomy" id="2211146"/>
    <lineage>
        <taxon>Bacteria</taxon>
        <taxon>Pseudomonadati</taxon>
        <taxon>Bacteroidota</taxon>
        <taxon>Cytophagia</taxon>
        <taxon>Cytophagales</taxon>
        <taxon>Hymenobacteraceae</taxon>
        <taxon>Hymenobacter</taxon>
    </lineage>
</organism>
<feature type="signal peptide" evidence="2">
    <location>
        <begin position="1"/>
        <end position="26"/>
    </location>
</feature>
<dbReference type="EMBL" id="QHKM01000001">
    <property type="protein sequence ID" value="RAK69895.1"/>
    <property type="molecule type" value="Genomic_DNA"/>
</dbReference>
<dbReference type="Proteomes" id="UP000248553">
    <property type="component" value="Unassembled WGS sequence"/>
</dbReference>
<dbReference type="Pfam" id="PF13205">
    <property type="entry name" value="Big_5"/>
    <property type="match status" value="1"/>
</dbReference>
<dbReference type="PANTHER" id="PTHR46580">
    <property type="entry name" value="SENSOR KINASE-RELATED"/>
    <property type="match status" value="1"/>
</dbReference>
<evidence type="ECO:0000259" key="4">
    <source>
        <dbReference type="Pfam" id="PF13205"/>
    </source>
</evidence>
<comment type="caution">
    <text evidence="5">The sequence shown here is derived from an EMBL/GenBank/DDBJ whole genome shotgun (WGS) entry which is preliminary data.</text>
</comment>
<dbReference type="InterPro" id="IPR032812">
    <property type="entry name" value="SbsA_Ig"/>
</dbReference>
<dbReference type="InterPro" id="IPR028994">
    <property type="entry name" value="Integrin_alpha_N"/>
</dbReference>
<dbReference type="PANTHER" id="PTHR46580:SF2">
    <property type="entry name" value="MAM DOMAIN-CONTAINING PROTEIN"/>
    <property type="match status" value="1"/>
</dbReference>
<evidence type="ECO:0000313" key="5">
    <source>
        <dbReference type="EMBL" id="RAK69895.1"/>
    </source>
</evidence>
<dbReference type="InterPro" id="IPR002909">
    <property type="entry name" value="IPT_dom"/>
</dbReference>
<dbReference type="Gene3D" id="2.60.40.10">
    <property type="entry name" value="Immunoglobulins"/>
    <property type="match status" value="1"/>
</dbReference>
<dbReference type="InterPro" id="IPR026444">
    <property type="entry name" value="Secre_tail"/>
</dbReference>
<gene>
    <name evidence="5" type="ORF">DLM85_03300</name>
</gene>
<reference evidence="6" key="1">
    <citation type="submission" date="2018-05" db="EMBL/GenBank/DDBJ databases">
        <authorList>
            <person name="Nie L."/>
        </authorList>
    </citation>
    <scope>NUCLEOTIDE SEQUENCE [LARGE SCALE GENOMIC DNA]</scope>
    <source>
        <strain evidence="6">NL</strain>
    </source>
</reference>
<proteinExistence type="predicted"/>
<dbReference type="CDD" id="cd00102">
    <property type="entry name" value="IPT"/>
    <property type="match status" value="1"/>
</dbReference>
<evidence type="ECO:0000256" key="1">
    <source>
        <dbReference type="ARBA" id="ARBA00022729"/>
    </source>
</evidence>
<dbReference type="SUPFAM" id="SSF81296">
    <property type="entry name" value="E set domains"/>
    <property type="match status" value="1"/>
</dbReference>
<keyword evidence="6" id="KW-1185">Reference proteome</keyword>
<feature type="domain" description="SbsA Ig-like" evidence="4">
    <location>
        <begin position="25"/>
        <end position="122"/>
    </location>
</feature>
<dbReference type="SUPFAM" id="SSF69318">
    <property type="entry name" value="Integrin alpha N-terminal domain"/>
    <property type="match status" value="2"/>
</dbReference>
<dbReference type="NCBIfam" id="TIGR04183">
    <property type="entry name" value="Por_Secre_tail"/>
    <property type="match status" value="1"/>
</dbReference>
<keyword evidence="1 2" id="KW-0732">Signal</keyword>
<dbReference type="InterPro" id="IPR014756">
    <property type="entry name" value="Ig_E-set"/>
</dbReference>
<dbReference type="Pfam" id="PF13517">
    <property type="entry name" value="FG-GAP_3"/>
    <property type="match status" value="2"/>
</dbReference>
<evidence type="ECO:0000313" key="6">
    <source>
        <dbReference type="Proteomes" id="UP000248553"/>
    </source>
</evidence>
<dbReference type="InterPro" id="IPR013517">
    <property type="entry name" value="FG-GAP"/>
</dbReference>
<accession>A0A328BT92</accession>
<dbReference type="AlphaFoldDB" id="A0A328BT92"/>
<dbReference type="RefSeq" id="WP_111476631.1">
    <property type="nucleotide sequence ID" value="NZ_QHKM01000001.1"/>
</dbReference>
<dbReference type="Pfam" id="PF01833">
    <property type="entry name" value="TIG"/>
    <property type="match status" value="1"/>
</dbReference>
<dbReference type="InterPro" id="IPR013783">
    <property type="entry name" value="Ig-like_fold"/>
</dbReference>
<feature type="domain" description="IPT/TIG" evidence="3">
    <location>
        <begin position="508"/>
        <end position="570"/>
    </location>
</feature>
<evidence type="ECO:0008006" key="7">
    <source>
        <dbReference type="Google" id="ProtNLM"/>
    </source>
</evidence>